<evidence type="ECO:0000256" key="3">
    <source>
        <dbReference type="ARBA" id="ARBA00022989"/>
    </source>
</evidence>
<accession>A0A199VFY7</accession>
<dbReference type="InterPro" id="IPR044839">
    <property type="entry name" value="NDR1-like"/>
</dbReference>
<evidence type="ECO:0000256" key="4">
    <source>
        <dbReference type="ARBA" id="ARBA00023136"/>
    </source>
</evidence>
<dbReference type="PANTHER" id="PTHR31234:SF4">
    <property type="entry name" value="EXPRESSED PROTEIN"/>
    <property type="match status" value="1"/>
</dbReference>
<gene>
    <name evidence="8" type="ORF">ACMD2_08345</name>
</gene>
<feature type="compositionally biased region" description="Pro residues" evidence="5">
    <location>
        <begin position="21"/>
        <end position="33"/>
    </location>
</feature>
<proteinExistence type="predicted"/>
<evidence type="ECO:0000256" key="6">
    <source>
        <dbReference type="SAM" id="Phobius"/>
    </source>
</evidence>
<comment type="caution">
    <text evidence="8">The sequence shown here is derived from an EMBL/GenBank/DDBJ whole genome shotgun (WGS) entry which is preliminary data.</text>
</comment>
<keyword evidence="3 6" id="KW-1133">Transmembrane helix</keyword>
<sequence length="236" mass="26151">MAKPVDSEPLLPSALPQPYYASPPPPYYSSGDPPPPPPEPYLVVLPIRLRRRLRLRRPCCSLLSSALALPLALVFSLALALFLLWPSDPDLSVARLRLDRVRVVTSPEVALTVALGLRVRVRNPDFFALHYDSLSASIAYRGRPLGNVASSGGRVRARAVSYVDAELELDAIRVIGDVFYLIEDLARGSIPLETVTEVKGRLRLFFFDVPVQGRISCSVYVNPENQTIIEQDCYPE</sequence>
<feature type="domain" description="Late embryogenesis abundant protein LEA-2 subgroup" evidence="7">
    <location>
        <begin position="119"/>
        <end position="212"/>
    </location>
</feature>
<protein>
    <recommendedName>
        <fullName evidence="7">Late embryogenesis abundant protein LEA-2 subgroup domain-containing protein</fullName>
    </recommendedName>
</protein>
<feature type="transmembrane region" description="Helical" evidence="6">
    <location>
        <begin position="60"/>
        <end position="85"/>
    </location>
</feature>
<dbReference type="EMBL" id="LSRQ01002032">
    <property type="protein sequence ID" value="OAY75695.1"/>
    <property type="molecule type" value="Genomic_DNA"/>
</dbReference>
<organism evidence="8 9">
    <name type="scientific">Ananas comosus</name>
    <name type="common">Pineapple</name>
    <name type="synonym">Ananas ananas</name>
    <dbReference type="NCBI Taxonomy" id="4615"/>
    <lineage>
        <taxon>Eukaryota</taxon>
        <taxon>Viridiplantae</taxon>
        <taxon>Streptophyta</taxon>
        <taxon>Embryophyta</taxon>
        <taxon>Tracheophyta</taxon>
        <taxon>Spermatophyta</taxon>
        <taxon>Magnoliopsida</taxon>
        <taxon>Liliopsida</taxon>
        <taxon>Poales</taxon>
        <taxon>Bromeliaceae</taxon>
        <taxon>Bromelioideae</taxon>
        <taxon>Ananas</taxon>
    </lineage>
</organism>
<evidence type="ECO:0000313" key="9">
    <source>
        <dbReference type="Proteomes" id="UP000092600"/>
    </source>
</evidence>
<evidence type="ECO:0000256" key="1">
    <source>
        <dbReference type="ARBA" id="ARBA00004167"/>
    </source>
</evidence>
<feature type="region of interest" description="Disordered" evidence="5">
    <location>
        <begin position="1"/>
        <end position="33"/>
    </location>
</feature>
<dbReference type="STRING" id="4615.A0A199VFY7"/>
<dbReference type="SUPFAM" id="SSF117070">
    <property type="entry name" value="LEA14-like"/>
    <property type="match status" value="1"/>
</dbReference>
<dbReference type="Gene3D" id="2.60.40.1820">
    <property type="match status" value="1"/>
</dbReference>
<dbReference type="Proteomes" id="UP000092600">
    <property type="component" value="Unassembled WGS sequence"/>
</dbReference>
<evidence type="ECO:0000256" key="2">
    <source>
        <dbReference type="ARBA" id="ARBA00022692"/>
    </source>
</evidence>
<evidence type="ECO:0000259" key="7">
    <source>
        <dbReference type="Pfam" id="PF03168"/>
    </source>
</evidence>
<dbReference type="AlphaFoldDB" id="A0A199VFY7"/>
<evidence type="ECO:0000313" key="8">
    <source>
        <dbReference type="EMBL" id="OAY75695.1"/>
    </source>
</evidence>
<dbReference type="PANTHER" id="PTHR31234">
    <property type="entry name" value="LATE EMBRYOGENESIS ABUNDANT (LEA) HYDROXYPROLINE-RICH GLYCOPROTEIN FAMILY"/>
    <property type="match status" value="1"/>
</dbReference>
<evidence type="ECO:0000256" key="5">
    <source>
        <dbReference type="SAM" id="MobiDB-lite"/>
    </source>
</evidence>
<dbReference type="Pfam" id="PF03168">
    <property type="entry name" value="LEA_2"/>
    <property type="match status" value="1"/>
</dbReference>
<comment type="subcellular location">
    <subcellularLocation>
        <location evidence="1">Membrane</location>
        <topology evidence="1">Single-pass membrane protein</topology>
    </subcellularLocation>
</comment>
<name>A0A199VFY7_ANACO</name>
<keyword evidence="4 6" id="KW-0472">Membrane</keyword>
<dbReference type="GO" id="GO:0016020">
    <property type="term" value="C:membrane"/>
    <property type="evidence" value="ECO:0007669"/>
    <property type="project" value="UniProtKB-SubCell"/>
</dbReference>
<keyword evidence="2 6" id="KW-0812">Transmembrane</keyword>
<dbReference type="InterPro" id="IPR004864">
    <property type="entry name" value="LEA_2"/>
</dbReference>
<dbReference type="GO" id="GO:0098542">
    <property type="term" value="P:defense response to other organism"/>
    <property type="evidence" value="ECO:0007669"/>
    <property type="project" value="InterPro"/>
</dbReference>
<reference evidence="8 9" key="1">
    <citation type="journal article" date="2016" name="DNA Res.">
        <title>The draft genome of MD-2 pineapple using hybrid error correction of long reads.</title>
        <authorList>
            <person name="Redwan R.M."/>
            <person name="Saidin A."/>
            <person name="Kumar S.V."/>
        </authorList>
    </citation>
    <scope>NUCLEOTIDE SEQUENCE [LARGE SCALE GENOMIC DNA]</scope>
    <source>
        <strain evidence="9">cv. MD2</strain>
        <tissue evidence="8">Leaf</tissue>
    </source>
</reference>